<keyword evidence="2" id="KW-0472">Membrane</keyword>
<reference evidence="4" key="1">
    <citation type="submission" date="2016-10" db="EMBL/GenBank/DDBJ databases">
        <authorList>
            <person name="Varghese N."/>
            <person name="Submissions S."/>
        </authorList>
    </citation>
    <scope>NUCLEOTIDE SEQUENCE [LARGE SCALE GENOMIC DNA]</scope>
    <source>
        <strain evidence="4">CGMCC 1.11101</strain>
    </source>
</reference>
<evidence type="ECO:0000256" key="1">
    <source>
        <dbReference type="SAM" id="MobiDB-lite"/>
    </source>
</evidence>
<accession>A0A1I4ZVU6</accession>
<proteinExistence type="predicted"/>
<evidence type="ECO:0000313" key="4">
    <source>
        <dbReference type="Proteomes" id="UP000198867"/>
    </source>
</evidence>
<gene>
    <name evidence="3" type="ORF">SAMN05216219_1101</name>
</gene>
<evidence type="ECO:0000313" key="3">
    <source>
        <dbReference type="EMBL" id="SFN54099.1"/>
    </source>
</evidence>
<keyword evidence="2" id="KW-0812">Transmembrane</keyword>
<keyword evidence="4" id="KW-1185">Reference proteome</keyword>
<feature type="compositionally biased region" description="Low complexity" evidence="1">
    <location>
        <begin position="151"/>
        <end position="184"/>
    </location>
</feature>
<feature type="compositionally biased region" description="Low complexity" evidence="1">
    <location>
        <begin position="209"/>
        <end position="218"/>
    </location>
</feature>
<feature type="region of interest" description="Disordered" evidence="1">
    <location>
        <begin position="321"/>
        <end position="349"/>
    </location>
</feature>
<keyword evidence="2" id="KW-1133">Transmembrane helix</keyword>
<organism evidence="3 4">
    <name type="scientific">Mycetocola miduiensis</name>
    <dbReference type="NCBI Taxonomy" id="995034"/>
    <lineage>
        <taxon>Bacteria</taxon>
        <taxon>Bacillati</taxon>
        <taxon>Actinomycetota</taxon>
        <taxon>Actinomycetes</taxon>
        <taxon>Micrococcales</taxon>
        <taxon>Microbacteriaceae</taxon>
        <taxon>Mycetocola</taxon>
    </lineage>
</organism>
<feature type="compositionally biased region" description="Polar residues" evidence="1">
    <location>
        <begin position="97"/>
        <end position="107"/>
    </location>
</feature>
<feature type="compositionally biased region" description="Low complexity" evidence="1">
    <location>
        <begin position="117"/>
        <end position="143"/>
    </location>
</feature>
<name>A0A1I4ZVU6_9MICO</name>
<feature type="transmembrane region" description="Helical" evidence="2">
    <location>
        <begin position="359"/>
        <end position="387"/>
    </location>
</feature>
<dbReference type="STRING" id="995034.SAMN05216219_1101"/>
<feature type="compositionally biased region" description="Polar residues" evidence="1">
    <location>
        <begin position="330"/>
        <end position="342"/>
    </location>
</feature>
<sequence>MTPLPDEQPLSRRQLREQQRTTETSSTPIEPRSRRVSTSSVAGGDIPEVITAPEPELSTEEVAELEEAEAAGRPLTRRQARDLERVRTASLKVIKPQKSTTPDAGTSDSKDVEADLKPAAVEPADVEPAVVVEDAKPAAPSKQASKKPKRSAAPASNRLPSFVPSSAPAPAAEAEVVDAEIVPADIDVDSEPSVTESRTAPAESAFGPAATAQAANRDAAPKVSSSFGQAVLSGEPSKPATVDQPFDQIIARGLEEAGSGVNTSSIILPSMPNGHPLTGPLSANGNVVITGSIDLSSGIGSTGAHPHFDRSDIDAMFDAEDEARPATAGTPVSASKAVSTHTATRDVITPPAPARSNRLLLILAITAGVLAVAVLSVIIVGIAAGAFQSQ</sequence>
<feature type="compositionally biased region" description="Acidic residues" evidence="1">
    <location>
        <begin position="57"/>
        <end position="69"/>
    </location>
</feature>
<protein>
    <submittedName>
        <fullName evidence="3">Uncharacterized protein</fullName>
    </submittedName>
</protein>
<dbReference type="AlphaFoldDB" id="A0A1I4ZVU6"/>
<feature type="region of interest" description="Disordered" evidence="1">
    <location>
        <begin position="1"/>
        <end position="221"/>
    </location>
</feature>
<evidence type="ECO:0000256" key="2">
    <source>
        <dbReference type="SAM" id="Phobius"/>
    </source>
</evidence>
<dbReference type="EMBL" id="FOVM01000002">
    <property type="protein sequence ID" value="SFN54099.1"/>
    <property type="molecule type" value="Genomic_DNA"/>
</dbReference>
<dbReference type="Proteomes" id="UP000198867">
    <property type="component" value="Unassembled WGS sequence"/>
</dbReference>
<dbReference type="OrthoDB" id="5125954at2"/>
<dbReference type="RefSeq" id="WP_090709527.1">
    <property type="nucleotide sequence ID" value="NZ_FOVM01000002.1"/>
</dbReference>